<dbReference type="AlphaFoldDB" id="A0AA39ESH8"/>
<keyword evidence="2" id="KW-1185">Reference proteome</keyword>
<dbReference type="EMBL" id="JAQQBS010001491">
    <property type="protein sequence ID" value="KAK0157142.1"/>
    <property type="molecule type" value="Genomic_DNA"/>
</dbReference>
<gene>
    <name evidence="1" type="ORF">PV328_011828</name>
</gene>
<organism evidence="1 2">
    <name type="scientific">Microctonus aethiopoides</name>
    <dbReference type="NCBI Taxonomy" id="144406"/>
    <lineage>
        <taxon>Eukaryota</taxon>
        <taxon>Metazoa</taxon>
        <taxon>Ecdysozoa</taxon>
        <taxon>Arthropoda</taxon>
        <taxon>Hexapoda</taxon>
        <taxon>Insecta</taxon>
        <taxon>Pterygota</taxon>
        <taxon>Neoptera</taxon>
        <taxon>Endopterygota</taxon>
        <taxon>Hymenoptera</taxon>
        <taxon>Apocrita</taxon>
        <taxon>Ichneumonoidea</taxon>
        <taxon>Braconidae</taxon>
        <taxon>Euphorinae</taxon>
        <taxon>Microctonus</taxon>
    </lineage>
</organism>
<evidence type="ECO:0000313" key="1">
    <source>
        <dbReference type="EMBL" id="KAK0157142.1"/>
    </source>
</evidence>
<reference evidence="1" key="2">
    <citation type="submission" date="2023-03" db="EMBL/GenBank/DDBJ databases">
        <authorList>
            <person name="Inwood S.N."/>
            <person name="Skelly J.G."/>
            <person name="Guhlin J."/>
            <person name="Harrop T.W.R."/>
            <person name="Goldson S.G."/>
            <person name="Dearden P.K."/>
        </authorList>
    </citation>
    <scope>NUCLEOTIDE SEQUENCE</scope>
    <source>
        <strain evidence="1">Irish</strain>
        <tissue evidence="1">Whole body</tissue>
    </source>
</reference>
<evidence type="ECO:0000313" key="2">
    <source>
        <dbReference type="Proteomes" id="UP001168990"/>
    </source>
</evidence>
<reference evidence="1" key="1">
    <citation type="journal article" date="2023" name="bioRxiv">
        <title>Scaffold-level genome assemblies of two parasitoid biocontrol wasps reveal the parthenogenesis mechanism and an associated novel virus.</title>
        <authorList>
            <person name="Inwood S."/>
            <person name="Skelly J."/>
            <person name="Guhlin J."/>
            <person name="Harrop T."/>
            <person name="Goldson S."/>
            <person name="Dearden P."/>
        </authorList>
    </citation>
    <scope>NUCLEOTIDE SEQUENCE</scope>
    <source>
        <strain evidence="1">Irish</strain>
        <tissue evidence="1">Whole body</tissue>
    </source>
</reference>
<dbReference type="Proteomes" id="UP001168990">
    <property type="component" value="Unassembled WGS sequence"/>
</dbReference>
<proteinExistence type="predicted"/>
<accession>A0AA39ESH8</accession>
<sequence>MNGVYLNTIECRGTGVEAETAGGGLRDYDFDVAPLSVSAGTSKLIAGIGLSRSPINAAVVGTFDSQNLCVQLLFIANMDIGVNITKNLSPKKIKFLEFVSPHTRNYDAVLEKICDSAAGPEAYQFRRDLIEFHDSVMQIERLREDETNEYNCKVCPRCECVKKSDATIERMIKKITYFARELKMNLQHMNREVQKLSEEKIADNAVDGSQGIVVSAAGVNNDDNEGYEIVGNEHPMSLHCEKQCCAESP</sequence>
<comment type="caution">
    <text evidence="1">The sequence shown here is derived from an EMBL/GenBank/DDBJ whole genome shotgun (WGS) entry which is preliminary data.</text>
</comment>
<feature type="non-terminal residue" evidence="1">
    <location>
        <position position="249"/>
    </location>
</feature>
<name>A0AA39ESH8_9HYME</name>
<protein>
    <submittedName>
        <fullName evidence="1">Uncharacterized protein</fullName>
    </submittedName>
</protein>